<organism evidence="1 2">
    <name type="scientific">Paenibacillus oceani</name>
    <dbReference type="NCBI Taxonomy" id="2772510"/>
    <lineage>
        <taxon>Bacteria</taxon>
        <taxon>Bacillati</taxon>
        <taxon>Bacillota</taxon>
        <taxon>Bacilli</taxon>
        <taxon>Bacillales</taxon>
        <taxon>Paenibacillaceae</taxon>
        <taxon>Paenibacillus</taxon>
    </lineage>
</organism>
<evidence type="ECO:0000313" key="2">
    <source>
        <dbReference type="Proteomes" id="UP000639396"/>
    </source>
</evidence>
<sequence length="665" mass="73422">MKNESPTDNGNGSRSHIHNNIVEHYAVDLTPGSDGDLKFVASHHQGSYPFYGWYKFVSNAGKGSHNGGTVISPSVPFNNGLEDYLHGIGETDAAGEGCWILQHDGMVFPAYFGAYHNGIRPSKSTSPANGNDDTIAVKATCSYLQSAAFQPNLYVTFSGGFTFALPANTFTVVSGDNPLGTTRPRSTASGDPGTYARQNWFVDGQMSSFLWNIHSADDRFIESHETFTRQKYSRFTVVPCNMGVDKGVFYSNIANPGRNATTIHEFDFVQIEPVGLDSELLKTIGLKRLFQYFGTNLGDRLYTNACEFRQFKEGVYTENLEAVSQRFIQTSFVNYVDHAIFFHIRKHGSGFSVSGCELLAKGDNQTILKTDRLDGEDNGVAGATSQFEILPSRLETTSNKKITIVDADFGIIDIYNLIQTAGGLPDPASYAFIQRGNAIINVYNCHIHGGIKVAYRDNTNRTVKRKYSVKLDGCMFTRDLSDMLAYERADGITVPYGSHREEQFDPVPPVIVKNTNSTSVSWQGLPNSNKFVFDRNYFTDFDLSALGHSQIKIGKWRKSSGMSYLNNETHCIMPVMTQISSIIVTTKKSSYGFVRFILGDTFIDVDTNTADQVNRELLVGQHLTTNGTSIAGRTLRTEVYDTAGNVVSSPSQAGTAIIGYREEML</sequence>
<protein>
    <submittedName>
        <fullName evidence="1">Uncharacterized protein</fullName>
    </submittedName>
</protein>
<dbReference type="RefSeq" id="WP_190931126.1">
    <property type="nucleotide sequence ID" value="NZ_JACXJA010000043.1"/>
</dbReference>
<accession>A0A927H2M0</accession>
<keyword evidence="2" id="KW-1185">Reference proteome</keyword>
<dbReference type="Proteomes" id="UP000639396">
    <property type="component" value="Unassembled WGS sequence"/>
</dbReference>
<dbReference type="AlphaFoldDB" id="A0A927H2M0"/>
<gene>
    <name evidence="1" type="ORF">IDH45_26325</name>
</gene>
<dbReference type="EMBL" id="JACXJA010000043">
    <property type="protein sequence ID" value="MBD2865503.1"/>
    <property type="molecule type" value="Genomic_DNA"/>
</dbReference>
<proteinExistence type="predicted"/>
<reference evidence="1" key="1">
    <citation type="submission" date="2020-09" db="EMBL/GenBank/DDBJ databases">
        <title>A novel bacterium of genus Paenibacillus, isolated from South China Sea.</title>
        <authorList>
            <person name="Huang H."/>
            <person name="Mo K."/>
            <person name="Hu Y."/>
        </authorList>
    </citation>
    <scope>NUCLEOTIDE SEQUENCE</scope>
    <source>
        <strain evidence="1">IB182363</strain>
    </source>
</reference>
<name>A0A927H2M0_9BACL</name>
<comment type="caution">
    <text evidence="1">The sequence shown here is derived from an EMBL/GenBank/DDBJ whole genome shotgun (WGS) entry which is preliminary data.</text>
</comment>
<evidence type="ECO:0000313" key="1">
    <source>
        <dbReference type="EMBL" id="MBD2865503.1"/>
    </source>
</evidence>